<dbReference type="EMBL" id="CAJOBC010007884">
    <property type="protein sequence ID" value="CAF3946164.1"/>
    <property type="molecule type" value="Genomic_DNA"/>
</dbReference>
<accession>A0A814V4D9</accession>
<gene>
    <name evidence="1" type="ORF">GPM918_LOCUS22742</name>
    <name evidence="2" type="ORF">SRO942_LOCUS22741</name>
</gene>
<comment type="caution">
    <text evidence="1">The sequence shown here is derived from an EMBL/GenBank/DDBJ whole genome shotgun (WGS) entry which is preliminary data.</text>
</comment>
<evidence type="ECO:0000313" key="3">
    <source>
        <dbReference type="Proteomes" id="UP000663829"/>
    </source>
</evidence>
<name>A0A814V4D9_9BILA</name>
<organism evidence="1 3">
    <name type="scientific">Didymodactylos carnosus</name>
    <dbReference type="NCBI Taxonomy" id="1234261"/>
    <lineage>
        <taxon>Eukaryota</taxon>
        <taxon>Metazoa</taxon>
        <taxon>Spiralia</taxon>
        <taxon>Gnathifera</taxon>
        <taxon>Rotifera</taxon>
        <taxon>Eurotatoria</taxon>
        <taxon>Bdelloidea</taxon>
        <taxon>Philodinida</taxon>
        <taxon>Philodinidae</taxon>
        <taxon>Didymodactylos</taxon>
    </lineage>
</organism>
<evidence type="ECO:0000313" key="2">
    <source>
        <dbReference type="EMBL" id="CAF3946164.1"/>
    </source>
</evidence>
<protein>
    <submittedName>
        <fullName evidence="1">Uncharacterized protein</fullName>
    </submittedName>
</protein>
<dbReference type="AlphaFoldDB" id="A0A814V4D9"/>
<dbReference type="Proteomes" id="UP000681722">
    <property type="component" value="Unassembled WGS sequence"/>
</dbReference>
<feature type="non-terminal residue" evidence="1">
    <location>
        <position position="38"/>
    </location>
</feature>
<sequence length="38" mass="4456">MGINKSVPTKLTNAQLKQLEKVSGFSEQQVQEWYREFL</sequence>
<dbReference type="OrthoDB" id="191686at2759"/>
<dbReference type="Proteomes" id="UP000663829">
    <property type="component" value="Unassembled WGS sequence"/>
</dbReference>
<keyword evidence="3" id="KW-1185">Reference proteome</keyword>
<proteinExistence type="predicted"/>
<evidence type="ECO:0000313" key="1">
    <source>
        <dbReference type="EMBL" id="CAF1181790.1"/>
    </source>
</evidence>
<dbReference type="EMBL" id="CAJNOQ010007883">
    <property type="protein sequence ID" value="CAF1181790.1"/>
    <property type="molecule type" value="Genomic_DNA"/>
</dbReference>
<reference evidence="1" key="1">
    <citation type="submission" date="2021-02" db="EMBL/GenBank/DDBJ databases">
        <authorList>
            <person name="Nowell W R."/>
        </authorList>
    </citation>
    <scope>NUCLEOTIDE SEQUENCE</scope>
</reference>